<dbReference type="EMBL" id="JARIHO010000035">
    <property type="protein sequence ID" value="KAJ7331350.1"/>
    <property type="molecule type" value="Genomic_DNA"/>
</dbReference>
<sequence>MKTLSKGQEMPGGKNMCAVELDVNEDLKRFSGAGKAESRDEVVGGKRKKHVMWHANMKALIGQKSPTSHLSQFQNGPLIHAVLEHLNVCLDNGRILNSLQELCEGCRHPWLSHQPPSMDLNNRNYARRRRACAATRCAGFTTRTPAWDYSTVCDCSAAWISHIPLSDGTSPPVAAGPTQPGASNSPPDVGSRAPPMDAFGGLPPPVAGNFGTRRAASGACSLAGHSPFTGSFANHFGSQTPFPGNSANSCQANPELDVIVVCWPMVLQDSEYQPPANPSPHIIIKNEHVKVYADRLKSFYLVVQVKVAGQDTTIPAAEFFQKIKQQLDAHQLSMPPCPPNLHSEGSAGDLHHQPFVLLKANVRNGNSLSSVESFRTRWPESTELIPGFGLHLVTAISSDLSTAFRHRQPHSLEITLATYGLRVLDPLSTSTDRNDPLELECYEDYCPSTQIGSILSSLMGGGPVDQRPLTPPSQASLVRHRSLQSQIIQPDRCVRQRQQSVERAQSPIEAVAADARIAQIHGRTIEAVAVCILKLGLQRNSNSRALTYGVGPERAALRQACTVLSTHHHFWQQAPSS</sequence>
<gene>
    <name evidence="2" type="ORF">DFH08DRAFT_940039</name>
</gene>
<dbReference type="AlphaFoldDB" id="A0AAD6ZNM8"/>
<evidence type="ECO:0000256" key="1">
    <source>
        <dbReference type="SAM" id="MobiDB-lite"/>
    </source>
</evidence>
<feature type="region of interest" description="Disordered" evidence="1">
    <location>
        <begin position="169"/>
        <end position="199"/>
    </location>
</feature>
<organism evidence="2 3">
    <name type="scientific">Mycena albidolilacea</name>
    <dbReference type="NCBI Taxonomy" id="1033008"/>
    <lineage>
        <taxon>Eukaryota</taxon>
        <taxon>Fungi</taxon>
        <taxon>Dikarya</taxon>
        <taxon>Basidiomycota</taxon>
        <taxon>Agaricomycotina</taxon>
        <taxon>Agaricomycetes</taxon>
        <taxon>Agaricomycetidae</taxon>
        <taxon>Agaricales</taxon>
        <taxon>Marasmiineae</taxon>
        <taxon>Mycenaceae</taxon>
        <taxon>Mycena</taxon>
    </lineage>
</organism>
<evidence type="ECO:0000313" key="2">
    <source>
        <dbReference type="EMBL" id="KAJ7331350.1"/>
    </source>
</evidence>
<reference evidence="2" key="1">
    <citation type="submission" date="2023-03" db="EMBL/GenBank/DDBJ databases">
        <title>Massive genome expansion in bonnet fungi (Mycena s.s.) driven by repeated elements and novel gene families across ecological guilds.</title>
        <authorList>
            <consortium name="Lawrence Berkeley National Laboratory"/>
            <person name="Harder C.B."/>
            <person name="Miyauchi S."/>
            <person name="Viragh M."/>
            <person name="Kuo A."/>
            <person name="Thoen E."/>
            <person name="Andreopoulos B."/>
            <person name="Lu D."/>
            <person name="Skrede I."/>
            <person name="Drula E."/>
            <person name="Henrissat B."/>
            <person name="Morin E."/>
            <person name="Kohler A."/>
            <person name="Barry K."/>
            <person name="LaButti K."/>
            <person name="Morin E."/>
            <person name="Salamov A."/>
            <person name="Lipzen A."/>
            <person name="Mereny Z."/>
            <person name="Hegedus B."/>
            <person name="Baldrian P."/>
            <person name="Stursova M."/>
            <person name="Weitz H."/>
            <person name="Taylor A."/>
            <person name="Grigoriev I.V."/>
            <person name="Nagy L.G."/>
            <person name="Martin F."/>
            <person name="Kauserud H."/>
        </authorList>
    </citation>
    <scope>NUCLEOTIDE SEQUENCE</scope>
    <source>
        <strain evidence="2">CBHHK002</strain>
    </source>
</reference>
<proteinExistence type="predicted"/>
<comment type="caution">
    <text evidence="2">The sequence shown here is derived from an EMBL/GenBank/DDBJ whole genome shotgun (WGS) entry which is preliminary data.</text>
</comment>
<protein>
    <submittedName>
        <fullName evidence="2">Uncharacterized protein</fullName>
    </submittedName>
</protein>
<evidence type="ECO:0000313" key="3">
    <source>
        <dbReference type="Proteomes" id="UP001218218"/>
    </source>
</evidence>
<name>A0AAD6ZNM8_9AGAR</name>
<keyword evidence="3" id="KW-1185">Reference proteome</keyword>
<dbReference type="Proteomes" id="UP001218218">
    <property type="component" value="Unassembled WGS sequence"/>
</dbReference>
<accession>A0AAD6ZNM8</accession>